<feature type="transmembrane region" description="Helical" evidence="1">
    <location>
        <begin position="32"/>
        <end position="54"/>
    </location>
</feature>
<dbReference type="PROSITE" id="PS51257">
    <property type="entry name" value="PROKAR_LIPOPROTEIN"/>
    <property type="match status" value="1"/>
</dbReference>
<proteinExistence type="predicted"/>
<organism evidence="2 3">
    <name type="scientific">Niallia oryzisoli</name>
    <dbReference type="NCBI Taxonomy" id="1737571"/>
    <lineage>
        <taxon>Bacteria</taxon>
        <taxon>Bacillati</taxon>
        <taxon>Bacillota</taxon>
        <taxon>Bacilli</taxon>
        <taxon>Bacillales</taxon>
        <taxon>Bacillaceae</taxon>
        <taxon>Niallia</taxon>
    </lineage>
</organism>
<reference evidence="2 3" key="1">
    <citation type="submission" date="2023-10" db="EMBL/GenBank/DDBJ databases">
        <title>Niallia locisalis sp.nov. isolated from a salt pond sample.</title>
        <authorList>
            <person name="Li X.-J."/>
            <person name="Dong L."/>
        </authorList>
    </citation>
    <scope>NUCLEOTIDE SEQUENCE [LARGE SCALE GENOMIC DNA]</scope>
    <source>
        <strain evidence="2 3">DSM 29761</strain>
    </source>
</reference>
<accession>A0ABZ2CBR4</accession>
<evidence type="ECO:0000313" key="2">
    <source>
        <dbReference type="EMBL" id="WVX81224.1"/>
    </source>
</evidence>
<dbReference type="EMBL" id="CP137640">
    <property type="protein sequence ID" value="WVX81224.1"/>
    <property type="molecule type" value="Genomic_DNA"/>
</dbReference>
<name>A0ABZ2CBR4_9BACI</name>
<keyword evidence="3" id="KW-1185">Reference proteome</keyword>
<feature type="transmembrane region" description="Helical" evidence="1">
    <location>
        <begin position="66"/>
        <end position="84"/>
    </location>
</feature>
<keyword evidence="1" id="KW-1133">Transmembrane helix</keyword>
<feature type="transmembrane region" description="Helical" evidence="1">
    <location>
        <begin position="96"/>
        <end position="118"/>
    </location>
</feature>
<keyword evidence="1" id="KW-0472">Membrane</keyword>
<dbReference type="RefSeq" id="WP_338450154.1">
    <property type="nucleotide sequence ID" value="NZ_CP137640.1"/>
</dbReference>
<dbReference type="NCBIfam" id="NF041644">
    <property type="entry name" value="CBO0543_fam"/>
    <property type="match status" value="1"/>
</dbReference>
<feature type="transmembrane region" description="Helical" evidence="1">
    <location>
        <begin position="6"/>
        <end position="25"/>
    </location>
</feature>
<protein>
    <submittedName>
        <fullName evidence="2">CBO0543 family protein</fullName>
    </submittedName>
</protein>
<gene>
    <name evidence="2" type="ORF">R4Z09_29210</name>
</gene>
<feature type="transmembrane region" description="Helical" evidence="1">
    <location>
        <begin position="169"/>
        <end position="188"/>
    </location>
</feature>
<evidence type="ECO:0000256" key="1">
    <source>
        <dbReference type="SAM" id="Phobius"/>
    </source>
</evidence>
<keyword evidence="1" id="KW-0812">Transmembrane</keyword>
<dbReference type="Proteomes" id="UP001357223">
    <property type="component" value="Chromosome"/>
</dbReference>
<dbReference type="InterPro" id="IPR048147">
    <property type="entry name" value="CBO0543-like"/>
</dbReference>
<evidence type="ECO:0000313" key="3">
    <source>
        <dbReference type="Proteomes" id="UP001357223"/>
    </source>
</evidence>
<sequence length="191" mass="22160">MLYLKIGLLITIILMGIGCLYFIRLDWKRYGFLYLLSASSANVICYLLTFAGFYSFPDNLLHGNLLIPYALVSTAFPLAVLIGVRFCPEKWIWKIPFYWAIIHLGTLFEVALLATPIFDFKPEWDLWDSYSLRWVYYLLFEIAGGKIIPPSLRKPIPHESFRYGRWAWIIFHIILISTIFLAGVYVGATVF</sequence>